<proteinExistence type="predicted"/>
<sequence length="150" mass="18266">MDIIKNARKPLKKFQVPTKKFNNLLLLKKHPNNHQHLPLLEAMKVGEAVVLERRQLIMIINMRRKLRLRRLQRSRLRKKPKLLLLKHQPHRVITRLKHRLLNKLHRPNSRQPRNMPLQKKQLQATIIMRFLLQPQLQQRPSRPQPVYFRD</sequence>
<dbReference type="EMBL" id="CAVMJV010000003">
    <property type="protein sequence ID" value="CAK5018587.1"/>
    <property type="molecule type" value="Genomic_DNA"/>
</dbReference>
<protein>
    <submittedName>
        <fullName evidence="1">Uncharacterized protein</fullName>
    </submittedName>
</protein>
<reference evidence="1" key="1">
    <citation type="submission" date="2023-11" db="EMBL/GenBank/DDBJ databases">
        <authorList>
            <person name="Poullet M."/>
        </authorList>
    </citation>
    <scope>NUCLEOTIDE SEQUENCE</scope>
    <source>
        <strain evidence="1">E1834</strain>
    </source>
</reference>
<name>A0ACB0XUX7_MELEN</name>
<organism evidence="1 2">
    <name type="scientific">Meloidogyne enterolobii</name>
    <name type="common">Root-knot nematode worm</name>
    <name type="synonym">Meloidogyne mayaguensis</name>
    <dbReference type="NCBI Taxonomy" id="390850"/>
    <lineage>
        <taxon>Eukaryota</taxon>
        <taxon>Metazoa</taxon>
        <taxon>Ecdysozoa</taxon>
        <taxon>Nematoda</taxon>
        <taxon>Chromadorea</taxon>
        <taxon>Rhabditida</taxon>
        <taxon>Tylenchina</taxon>
        <taxon>Tylenchomorpha</taxon>
        <taxon>Tylenchoidea</taxon>
        <taxon>Meloidogynidae</taxon>
        <taxon>Meloidogyninae</taxon>
        <taxon>Meloidogyne</taxon>
    </lineage>
</organism>
<gene>
    <name evidence="1" type="ORF">MENTE1834_LOCUS3875</name>
</gene>
<evidence type="ECO:0000313" key="1">
    <source>
        <dbReference type="EMBL" id="CAK5018587.1"/>
    </source>
</evidence>
<keyword evidence="2" id="KW-1185">Reference proteome</keyword>
<dbReference type="Proteomes" id="UP001497535">
    <property type="component" value="Unassembled WGS sequence"/>
</dbReference>
<evidence type="ECO:0000313" key="2">
    <source>
        <dbReference type="Proteomes" id="UP001497535"/>
    </source>
</evidence>
<comment type="caution">
    <text evidence="1">The sequence shown here is derived from an EMBL/GenBank/DDBJ whole genome shotgun (WGS) entry which is preliminary data.</text>
</comment>
<accession>A0ACB0XUX7</accession>